<dbReference type="GO" id="GO:0009103">
    <property type="term" value="P:lipopolysaccharide biosynthetic process"/>
    <property type="evidence" value="ECO:0007669"/>
    <property type="project" value="UniProtKB-ARBA"/>
</dbReference>
<dbReference type="PANTHER" id="PTHR33908">
    <property type="entry name" value="MANNOSYLTRANSFERASE YKCB-RELATED"/>
    <property type="match status" value="1"/>
</dbReference>
<dbReference type="GO" id="GO:0016763">
    <property type="term" value="F:pentosyltransferase activity"/>
    <property type="evidence" value="ECO:0007669"/>
    <property type="project" value="TreeGrafter"/>
</dbReference>
<feature type="transmembrane region" description="Helical" evidence="8">
    <location>
        <begin position="367"/>
        <end position="385"/>
    </location>
</feature>
<sequence length="540" mass="62684">MKNGQSQFIPKTSTPWLIFFIFILIVGIIFRCANLGNKIYWVDEVLTSARISGYTKQEIIAEVSTKGLMNIKDLQYYQSLHPEKTFQDTIHALIKSPEHAPLYFIITRFWVQLFGSSPAEIRSLSVILSLIAIPCFYWLCQELFSSSLVGWITISLVSISPFYVSYAQEARPYSLWIVTLLLSSIALLQALRLNQYINWIFYLFTIIISLYTSLLSILFILGQSIYVLALEKNQFNQKLQRFLLSISLGFLAFLPWLWIVFNNLQRIQDNTTWMRVKIGILAVALIWLYSTFIIFIETPIYLALDPIIITRAIIDFTLLILIIYSFYFLYKTSYRAIWLFILIQIFTPIIILRTYDLVTGGQGSTAIRYMIPIYIGIQLSVAYLFANKLYLKQQKFWQKSFIILVVIGLCSCIYLWNKSPRYQKTRNVYNPAIASLINQAQNPILLTEPSQTIDLISLSYSLNETTTVQVISNPDLSQLLGKCNNIFVFNPSINLQDKIKYENKQIQLKSIYQPKLMVSNEIYLALWKIEENSKICYYTN</sequence>
<keyword evidence="7 8" id="KW-0472">Membrane</keyword>
<evidence type="ECO:0000256" key="8">
    <source>
        <dbReference type="SAM" id="Phobius"/>
    </source>
</evidence>
<dbReference type="OrthoDB" id="495800at2"/>
<reference evidence="10 11" key="1">
    <citation type="submission" date="2018-03" db="EMBL/GenBank/DDBJ databases">
        <title>The ancient ancestry and fast evolution of plastids.</title>
        <authorList>
            <person name="Moore K.R."/>
            <person name="Magnabosco C."/>
            <person name="Momper L."/>
            <person name="Gold D.A."/>
            <person name="Bosak T."/>
            <person name="Fournier G.P."/>
        </authorList>
    </citation>
    <scope>NUCLEOTIDE SEQUENCE [LARGE SCALE GENOMIC DNA]</scope>
    <source>
        <strain evidence="10 11">CCALA 016</strain>
    </source>
</reference>
<accession>A0A2T1LVG5</accession>
<evidence type="ECO:0000256" key="1">
    <source>
        <dbReference type="ARBA" id="ARBA00004651"/>
    </source>
</evidence>
<dbReference type="AlphaFoldDB" id="A0A2T1LVG5"/>
<feature type="transmembrane region" description="Helical" evidence="8">
    <location>
        <begin position="145"/>
        <end position="166"/>
    </location>
</feature>
<dbReference type="RefSeq" id="WP_106457903.1">
    <property type="nucleotide sequence ID" value="NZ_PXOH01000018.1"/>
</dbReference>
<evidence type="ECO:0000259" key="9">
    <source>
        <dbReference type="Pfam" id="PF13231"/>
    </source>
</evidence>
<evidence type="ECO:0000256" key="7">
    <source>
        <dbReference type="ARBA" id="ARBA00023136"/>
    </source>
</evidence>
<dbReference type="InterPro" id="IPR038731">
    <property type="entry name" value="RgtA/B/C-like"/>
</dbReference>
<feature type="transmembrane region" description="Helical" evidence="8">
    <location>
        <begin position="308"/>
        <end position="330"/>
    </location>
</feature>
<evidence type="ECO:0000256" key="4">
    <source>
        <dbReference type="ARBA" id="ARBA00022679"/>
    </source>
</evidence>
<keyword evidence="4" id="KW-0808">Transferase</keyword>
<keyword evidence="6 8" id="KW-1133">Transmembrane helix</keyword>
<dbReference type="GO" id="GO:0005886">
    <property type="term" value="C:plasma membrane"/>
    <property type="evidence" value="ECO:0007669"/>
    <property type="project" value="UniProtKB-SubCell"/>
</dbReference>
<protein>
    <recommendedName>
        <fullName evidence="9">Glycosyltransferase RgtA/B/C/D-like domain-containing protein</fullName>
    </recommendedName>
</protein>
<gene>
    <name evidence="10" type="ORF">C7H19_15895</name>
</gene>
<organism evidence="10 11">
    <name type="scientific">Aphanothece hegewaldii CCALA 016</name>
    <dbReference type="NCBI Taxonomy" id="2107694"/>
    <lineage>
        <taxon>Bacteria</taxon>
        <taxon>Bacillati</taxon>
        <taxon>Cyanobacteriota</taxon>
        <taxon>Cyanophyceae</taxon>
        <taxon>Oscillatoriophycideae</taxon>
        <taxon>Chroococcales</taxon>
        <taxon>Aphanothecaceae</taxon>
        <taxon>Aphanothece</taxon>
    </lineage>
</organism>
<dbReference type="Proteomes" id="UP000239001">
    <property type="component" value="Unassembled WGS sequence"/>
</dbReference>
<comment type="subcellular location">
    <subcellularLocation>
        <location evidence="1">Cell membrane</location>
        <topology evidence="1">Multi-pass membrane protein</topology>
    </subcellularLocation>
</comment>
<dbReference type="PANTHER" id="PTHR33908:SF3">
    <property type="entry name" value="UNDECAPRENYL PHOSPHATE-ALPHA-4-AMINO-4-DEOXY-L-ARABINOSE ARABINOSYL TRANSFERASE"/>
    <property type="match status" value="1"/>
</dbReference>
<evidence type="ECO:0000313" key="10">
    <source>
        <dbReference type="EMBL" id="PSF35715.1"/>
    </source>
</evidence>
<feature type="transmembrane region" description="Helical" evidence="8">
    <location>
        <begin position="336"/>
        <end position="355"/>
    </location>
</feature>
<evidence type="ECO:0000256" key="2">
    <source>
        <dbReference type="ARBA" id="ARBA00022475"/>
    </source>
</evidence>
<feature type="transmembrane region" description="Helical" evidence="8">
    <location>
        <begin position="397"/>
        <end position="416"/>
    </location>
</feature>
<feature type="transmembrane region" description="Helical" evidence="8">
    <location>
        <begin position="16"/>
        <end position="33"/>
    </location>
</feature>
<evidence type="ECO:0000313" key="11">
    <source>
        <dbReference type="Proteomes" id="UP000239001"/>
    </source>
</evidence>
<evidence type="ECO:0000256" key="6">
    <source>
        <dbReference type="ARBA" id="ARBA00022989"/>
    </source>
</evidence>
<feature type="transmembrane region" description="Helical" evidence="8">
    <location>
        <begin position="199"/>
        <end position="221"/>
    </location>
</feature>
<feature type="transmembrane region" description="Helical" evidence="8">
    <location>
        <begin position="273"/>
        <end position="296"/>
    </location>
</feature>
<keyword evidence="5 8" id="KW-0812">Transmembrane</keyword>
<feature type="transmembrane region" description="Helical" evidence="8">
    <location>
        <begin position="121"/>
        <end position="139"/>
    </location>
</feature>
<feature type="transmembrane region" description="Helical" evidence="8">
    <location>
        <begin position="242"/>
        <end position="261"/>
    </location>
</feature>
<keyword evidence="11" id="KW-1185">Reference proteome</keyword>
<name>A0A2T1LVG5_9CHRO</name>
<evidence type="ECO:0000256" key="5">
    <source>
        <dbReference type="ARBA" id="ARBA00022692"/>
    </source>
</evidence>
<dbReference type="EMBL" id="PXOH01000018">
    <property type="protein sequence ID" value="PSF35715.1"/>
    <property type="molecule type" value="Genomic_DNA"/>
</dbReference>
<feature type="domain" description="Glycosyltransferase RgtA/B/C/D-like" evidence="9">
    <location>
        <begin position="99"/>
        <end position="258"/>
    </location>
</feature>
<dbReference type="GO" id="GO:0010041">
    <property type="term" value="P:response to iron(III) ion"/>
    <property type="evidence" value="ECO:0007669"/>
    <property type="project" value="TreeGrafter"/>
</dbReference>
<keyword evidence="2" id="KW-1003">Cell membrane</keyword>
<reference evidence="10 11" key="2">
    <citation type="submission" date="2018-03" db="EMBL/GenBank/DDBJ databases">
        <authorList>
            <person name="Keele B.F."/>
        </authorList>
    </citation>
    <scope>NUCLEOTIDE SEQUENCE [LARGE SCALE GENOMIC DNA]</scope>
    <source>
        <strain evidence="10 11">CCALA 016</strain>
    </source>
</reference>
<comment type="caution">
    <text evidence="10">The sequence shown here is derived from an EMBL/GenBank/DDBJ whole genome shotgun (WGS) entry which is preliminary data.</text>
</comment>
<proteinExistence type="predicted"/>
<dbReference type="Pfam" id="PF13231">
    <property type="entry name" value="PMT_2"/>
    <property type="match status" value="1"/>
</dbReference>
<keyword evidence="3" id="KW-0328">Glycosyltransferase</keyword>
<evidence type="ECO:0000256" key="3">
    <source>
        <dbReference type="ARBA" id="ARBA00022676"/>
    </source>
</evidence>
<dbReference type="InterPro" id="IPR050297">
    <property type="entry name" value="LipidA_mod_glycosyltrf_83"/>
</dbReference>
<feature type="transmembrane region" description="Helical" evidence="8">
    <location>
        <begin position="173"/>
        <end position="193"/>
    </location>
</feature>